<dbReference type="Gramene" id="TraesARI7A03G03776340.1">
    <property type="protein sequence ID" value="TraesARI7A03G03776340.1"/>
    <property type="gene ID" value="TraesARI7A03G03776340"/>
</dbReference>
<dbReference type="InterPro" id="IPR004045">
    <property type="entry name" value="Glutathione_S-Trfase_N"/>
</dbReference>
<dbReference type="Pfam" id="PF13410">
    <property type="entry name" value="GST_C_2"/>
    <property type="match status" value="1"/>
</dbReference>
<keyword evidence="3" id="KW-0963">Cytoplasm</keyword>
<evidence type="ECO:0000256" key="1">
    <source>
        <dbReference type="ARBA" id="ARBA00022679"/>
    </source>
</evidence>
<dbReference type="GO" id="GO:0006749">
    <property type="term" value="P:glutathione metabolic process"/>
    <property type="evidence" value="ECO:0000318"/>
    <property type="project" value="GO_Central"/>
</dbReference>
<dbReference type="SMR" id="A0A3B6R7P4"/>
<comment type="function">
    <text evidence="3">Is involved in the conjugation of reduced glutathione to a wide number of exogenous and endogenous hydrophobic electrophiles.</text>
</comment>
<dbReference type="InterPro" id="IPR036249">
    <property type="entry name" value="Thioredoxin-like_sf"/>
</dbReference>
<dbReference type="Gramene" id="TraesJAG7A03G03792890.1">
    <property type="protein sequence ID" value="TraesJAG7A03G03792890.1"/>
    <property type="gene ID" value="TraesJAG7A03G03792890"/>
</dbReference>
<dbReference type="Gramene" id="TraesCAD_scaffold_136150_01G000200.1">
    <property type="protein sequence ID" value="TraesCAD_scaffold_136150_01G000200.1"/>
    <property type="gene ID" value="TraesCAD_scaffold_136150_01G000200"/>
</dbReference>
<feature type="domain" description="GST C-terminal" evidence="5">
    <location>
        <begin position="69"/>
        <end position="205"/>
    </location>
</feature>
<dbReference type="PANTHER" id="PTHR11260:SF525">
    <property type="entry name" value="GLUTATHIONE S-TRANSFERASE"/>
    <property type="match status" value="1"/>
</dbReference>
<sequence length="220" mass="23795">MALAIKGLPYDYLPEDPGCKSDLLLASNPVHKTLPVLIHGGRPVCESLIIVEYLDDTFPGNGASILPTDPHRRAVARFWADYIDNKMFPSCIGILNMAKQQERADTVEETLAAFGLLEAALAECSKEVEAEAPFIGGVSLGLLDIAIGCYLPWFEAIGRLAGTPPFLDAARTPKLVAWAGRFRAAEAVVALLTPVDKVEEYITSVLYPKWEVALTAPATN</sequence>
<keyword evidence="7" id="KW-1185">Reference proteome</keyword>
<dbReference type="SUPFAM" id="SSF47616">
    <property type="entry name" value="GST C-terminal domain-like"/>
    <property type="match status" value="1"/>
</dbReference>
<gene>
    <name evidence="6" type="primary">LOC123150619</name>
</gene>
<dbReference type="PROSITE" id="PS50404">
    <property type="entry name" value="GST_NTER"/>
    <property type="match status" value="1"/>
</dbReference>
<evidence type="ECO:0000259" key="5">
    <source>
        <dbReference type="PROSITE" id="PS50405"/>
    </source>
</evidence>
<dbReference type="GO" id="GO:0009407">
    <property type="term" value="P:toxin catabolic process"/>
    <property type="evidence" value="ECO:0007669"/>
    <property type="project" value="UniProtKB-ARBA"/>
</dbReference>
<organism evidence="6">
    <name type="scientific">Triticum aestivum</name>
    <name type="common">Wheat</name>
    <dbReference type="NCBI Taxonomy" id="4565"/>
    <lineage>
        <taxon>Eukaryota</taxon>
        <taxon>Viridiplantae</taxon>
        <taxon>Streptophyta</taxon>
        <taxon>Embryophyta</taxon>
        <taxon>Tracheophyta</taxon>
        <taxon>Spermatophyta</taxon>
        <taxon>Magnoliopsida</taxon>
        <taxon>Liliopsida</taxon>
        <taxon>Poales</taxon>
        <taxon>Poaceae</taxon>
        <taxon>BOP clade</taxon>
        <taxon>Pooideae</taxon>
        <taxon>Triticodae</taxon>
        <taxon>Triticeae</taxon>
        <taxon>Triticinae</taxon>
        <taxon>Triticum</taxon>
    </lineage>
</organism>
<dbReference type="SFLD" id="SFLDS00019">
    <property type="entry name" value="Glutathione_Transferase_(cytos"/>
    <property type="match status" value="1"/>
</dbReference>
<dbReference type="Gramene" id="TraesKAR7A01G0012590.1">
    <property type="protein sequence ID" value="cds.TraesKAR7A01G0012590.1"/>
    <property type="gene ID" value="TraesKAR7A01G0012590"/>
</dbReference>
<dbReference type="Pfam" id="PF13417">
    <property type="entry name" value="GST_N_3"/>
    <property type="match status" value="1"/>
</dbReference>
<evidence type="ECO:0000256" key="3">
    <source>
        <dbReference type="RuleBase" id="RU369102"/>
    </source>
</evidence>
<accession>A0A3B6R7P4</accession>
<comment type="subcellular location">
    <subcellularLocation>
        <location evidence="3">Cytoplasm</location>
        <location evidence="3">Cytosol</location>
    </subcellularLocation>
</comment>
<dbReference type="EC" id="2.5.1.18" evidence="3"/>
<dbReference type="FunFam" id="1.20.1050.10:FF:000016">
    <property type="entry name" value="Glutathione S-transferase U9"/>
    <property type="match status" value="1"/>
</dbReference>
<dbReference type="InterPro" id="IPR036282">
    <property type="entry name" value="Glutathione-S-Trfase_C_sf"/>
</dbReference>
<dbReference type="InterPro" id="IPR010987">
    <property type="entry name" value="Glutathione-S-Trfase_C-like"/>
</dbReference>
<dbReference type="PROSITE" id="PS50405">
    <property type="entry name" value="GST_CTER"/>
    <property type="match status" value="1"/>
</dbReference>
<dbReference type="GO" id="GO:0005829">
    <property type="term" value="C:cytosol"/>
    <property type="evidence" value="ECO:0007669"/>
    <property type="project" value="UniProtKB-SubCell"/>
</dbReference>
<feature type="domain" description="GST N-terminal" evidence="4">
    <location>
        <begin position="1"/>
        <end position="62"/>
    </location>
</feature>
<protein>
    <recommendedName>
        <fullName evidence="3">Glutathione S-transferase</fullName>
        <ecNumber evidence="3">2.5.1.18</ecNumber>
    </recommendedName>
</protein>
<dbReference type="Gramene" id="TraesMACUn03G04523810.1">
    <property type="protein sequence ID" value="TraesMACUn03G04523810.1"/>
    <property type="gene ID" value="TraesMACUn03G04523810"/>
</dbReference>
<evidence type="ECO:0000313" key="7">
    <source>
        <dbReference type="Proteomes" id="UP000019116"/>
    </source>
</evidence>
<reference evidence="6" key="2">
    <citation type="submission" date="2018-10" db="UniProtKB">
        <authorList>
            <consortium name="EnsemblPlants"/>
        </authorList>
    </citation>
    <scope>IDENTIFICATION</scope>
</reference>
<dbReference type="PANTHER" id="PTHR11260">
    <property type="entry name" value="GLUTATHIONE S-TRANSFERASE, GST, SUPERFAMILY, GST DOMAIN CONTAINING"/>
    <property type="match status" value="1"/>
</dbReference>
<dbReference type="CDD" id="cd03185">
    <property type="entry name" value="GST_C_Tau"/>
    <property type="match status" value="1"/>
</dbReference>
<dbReference type="InterPro" id="IPR045073">
    <property type="entry name" value="Omega/Tau-like"/>
</dbReference>
<dbReference type="SUPFAM" id="SSF52833">
    <property type="entry name" value="Thioredoxin-like"/>
    <property type="match status" value="1"/>
</dbReference>
<comment type="catalytic activity">
    <reaction evidence="2 3">
        <text>RX + glutathione = an S-substituted glutathione + a halide anion + H(+)</text>
        <dbReference type="Rhea" id="RHEA:16437"/>
        <dbReference type="ChEBI" id="CHEBI:15378"/>
        <dbReference type="ChEBI" id="CHEBI:16042"/>
        <dbReference type="ChEBI" id="CHEBI:17792"/>
        <dbReference type="ChEBI" id="CHEBI:57925"/>
        <dbReference type="ChEBI" id="CHEBI:90779"/>
        <dbReference type="EC" id="2.5.1.18"/>
    </reaction>
</comment>
<dbReference type="Gramene" id="TraesCS7A03G0072900.1">
    <property type="protein sequence ID" value="TraesCS7A03G0072900.1.CDS"/>
    <property type="gene ID" value="TraesCS7A03G0072900"/>
</dbReference>
<keyword evidence="1 3" id="KW-0808">Transferase</keyword>
<evidence type="ECO:0000259" key="4">
    <source>
        <dbReference type="PROSITE" id="PS50404"/>
    </source>
</evidence>
<dbReference type="EnsemblPlants" id="TraesCS7A02G034500.1">
    <property type="protein sequence ID" value="TraesCS7A02G034500.1"/>
    <property type="gene ID" value="TraesCS7A02G034500"/>
</dbReference>
<comment type="similarity">
    <text evidence="3">Belongs to the GST superfamily.</text>
</comment>
<dbReference type="OrthoDB" id="202840at2759"/>
<dbReference type="Gramene" id="TraesWEE_scaffold_043530_01G000100.1">
    <property type="protein sequence ID" value="TraesWEE_scaffold_043530_01G000100.1"/>
    <property type="gene ID" value="TraesWEE_scaffold_043530_01G000100"/>
</dbReference>
<dbReference type="AlphaFoldDB" id="A0A3B6R7P4"/>
<dbReference type="GO" id="GO:0005737">
    <property type="term" value="C:cytoplasm"/>
    <property type="evidence" value="ECO:0000318"/>
    <property type="project" value="GO_Central"/>
</dbReference>
<evidence type="ECO:0000256" key="2">
    <source>
        <dbReference type="ARBA" id="ARBA00047960"/>
    </source>
</evidence>
<dbReference type="STRING" id="4565.A0A3B6R7P4"/>
<dbReference type="Proteomes" id="UP000019116">
    <property type="component" value="Chromosome 7A"/>
</dbReference>
<dbReference type="CDD" id="cd03058">
    <property type="entry name" value="GST_N_Tau"/>
    <property type="match status" value="1"/>
</dbReference>
<dbReference type="Gramene" id="TraesNOR7A03G03850670.1">
    <property type="protein sequence ID" value="TraesNOR7A03G03850670.1"/>
    <property type="gene ID" value="TraesNOR7A03G03850670"/>
</dbReference>
<dbReference type="SFLD" id="SFLDG01152">
    <property type="entry name" value="Main.3:_Omega-_and_Tau-like"/>
    <property type="match status" value="1"/>
</dbReference>
<dbReference type="GO" id="GO:0004364">
    <property type="term" value="F:glutathione transferase activity"/>
    <property type="evidence" value="ECO:0000318"/>
    <property type="project" value="GO_Central"/>
</dbReference>
<dbReference type="Gramene" id="TraesCS7A02G034500.1">
    <property type="protein sequence ID" value="TraesCS7A02G034500.1"/>
    <property type="gene ID" value="TraesCS7A02G034500"/>
</dbReference>
<reference evidence="6" key="1">
    <citation type="submission" date="2018-08" db="EMBL/GenBank/DDBJ databases">
        <authorList>
            <person name="Rossello M."/>
        </authorList>
    </citation>
    <scope>NUCLEOTIDE SEQUENCE [LARGE SCALE GENOMIC DNA]</scope>
    <source>
        <strain evidence="6">cv. Chinese Spring</strain>
    </source>
</reference>
<dbReference type="InterPro" id="IPR045074">
    <property type="entry name" value="GST_C_Tau"/>
</dbReference>
<dbReference type="InterPro" id="IPR040079">
    <property type="entry name" value="Glutathione_S-Trfase"/>
</dbReference>
<proteinExistence type="inferred from homology"/>
<dbReference type="Gene3D" id="3.40.30.10">
    <property type="entry name" value="Glutaredoxin"/>
    <property type="match status" value="1"/>
</dbReference>
<name>A0A3B6R7P4_WHEAT</name>
<dbReference type="SFLD" id="SFLDG00358">
    <property type="entry name" value="Main_(cytGST)"/>
    <property type="match status" value="1"/>
</dbReference>
<evidence type="ECO:0000313" key="6">
    <source>
        <dbReference type="EnsemblPlants" id="TraesCS7A02G034500.1"/>
    </source>
</evidence>
<dbReference type="Gramene" id="TraesCLE_scaffold_060699_01G000100.1">
    <property type="protein sequence ID" value="TraesCLE_scaffold_060699_01G000100.1"/>
    <property type="gene ID" value="TraesCLE_scaffold_060699_01G000100"/>
</dbReference>
<dbReference type="Gramene" id="TraesJUL7A03G03845050.1">
    <property type="protein sequence ID" value="TraesJUL7A03G03845050.1"/>
    <property type="gene ID" value="TraesJUL7A03G03845050"/>
</dbReference>
<dbReference type="Gene3D" id="1.20.1050.10">
    <property type="match status" value="1"/>
</dbReference>